<evidence type="ECO:0000313" key="2">
    <source>
        <dbReference type="EMBL" id="GAB1582701.1"/>
    </source>
</evidence>
<comment type="caution">
    <text evidence="2">The sequence shown here is derived from an EMBL/GenBank/DDBJ whole genome shotgun (WGS) entry which is preliminary data.</text>
</comment>
<evidence type="ECO:0000313" key="3">
    <source>
        <dbReference type="Proteomes" id="UP001628091"/>
    </source>
</evidence>
<evidence type="ECO:0000256" key="1">
    <source>
        <dbReference type="SAM" id="SignalP"/>
    </source>
</evidence>
<keyword evidence="1" id="KW-0732">Signal</keyword>
<reference evidence="2 3" key="1">
    <citation type="submission" date="2024-10" db="EMBL/GenBank/DDBJ databases">
        <title>Isolation, draft genome sequencing and identification of Phyllobacterium sp. NSA23, isolated from leaf soil.</title>
        <authorList>
            <person name="Akita H."/>
        </authorList>
    </citation>
    <scope>NUCLEOTIDE SEQUENCE [LARGE SCALE GENOMIC DNA]</scope>
    <source>
        <strain evidence="2 3">NSA23</strain>
    </source>
</reference>
<proteinExistence type="predicted"/>
<dbReference type="Proteomes" id="UP001628091">
    <property type="component" value="Unassembled WGS sequence"/>
</dbReference>
<keyword evidence="3" id="KW-1185">Reference proteome</keyword>
<dbReference type="EMBL" id="BAAFZP010000001">
    <property type="protein sequence ID" value="GAB1582701.1"/>
    <property type="molecule type" value="Genomic_DNA"/>
</dbReference>
<sequence length="162" mass="18491">MLSKAPAKLSLAAIAVSILQIYTTPSYSQSAADAPSPNPSETIQFPAMNVVGPGIRIKYHFTKADKNTVDRNPSAEHFPNRIFRLNEENKVWYGFYAFEGNPTKDRKFTAYYLNAPRDEKDPVLYIRIDYDNKTHKFKEELITPDGKKVLQEGTFEIVTDKR</sequence>
<accession>A0ABQ0H1B0</accession>
<organism evidence="2 3">
    <name type="scientific">Phyllobacterium phragmitis</name>
    <dbReference type="NCBI Taxonomy" id="2670329"/>
    <lineage>
        <taxon>Bacteria</taxon>
        <taxon>Pseudomonadati</taxon>
        <taxon>Pseudomonadota</taxon>
        <taxon>Alphaproteobacteria</taxon>
        <taxon>Hyphomicrobiales</taxon>
        <taxon>Phyllobacteriaceae</taxon>
        <taxon>Phyllobacterium</taxon>
    </lineage>
</organism>
<feature type="chain" id="PRO_5047051268" evidence="1">
    <location>
        <begin position="29"/>
        <end position="162"/>
    </location>
</feature>
<protein>
    <submittedName>
        <fullName evidence="2">Uncharacterized protein</fullName>
    </submittedName>
</protein>
<dbReference type="RefSeq" id="WP_407865270.1">
    <property type="nucleotide sequence ID" value="NZ_BAAFZP010000001.1"/>
</dbReference>
<feature type="signal peptide" evidence="1">
    <location>
        <begin position="1"/>
        <end position="28"/>
    </location>
</feature>
<gene>
    <name evidence="2" type="ORF">PPNSA23_26440</name>
</gene>
<name>A0ABQ0H1B0_9HYPH</name>